<dbReference type="Pfam" id="PF07729">
    <property type="entry name" value="FCD"/>
    <property type="match status" value="1"/>
</dbReference>
<dbReference type="EMBL" id="CAADFC020000016">
    <property type="protein sequence ID" value="VIO72939.1"/>
    <property type="molecule type" value="Genomic_DNA"/>
</dbReference>
<evidence type="ECO:0000256" key="1">
    <source>
        <dbReference type="ARBA" id="ARBA00023015"/>
    </source>
</evidence>
<dbReference type="InterPro" id="IPR011711">
    <property type="entry name" value="GntR_C"/>
</dbReference>
<dbReference type="InterPro" id="IPR036390">
    <property type="entry name" value="WH_DNA-bd_sf"/>
</dbReference>
<dbReference type="GO" id="GO:0003700">
    <property type="term" value="F:DNA-binding transcription factor activity"/>
    <property type="evidence" value="ECO:0007669"/>
    <property type="project" value="InterPro"/>
</dbReference>
<keyword evidence="2" id="KW-0238">DNA-binding</keyword>
<evidence type="ECO:0000313" key="5">
    <source>
        <dbReference type="EMBL" id="VIO72939.1"/>
    </source>
</evidence>
<keyword evidence="1" id="KW-0805">Transcription regulation</keyword>
<dbReference type="SMART" id="SM00345">
    <property type="entry name" value="HTH_GNTR"/>
    <property type="match status" value="1"/>
</dbReference>
<evidence type="ECO:0000313" key="6">
    <source>
        <dbReference type="Proteomes" id="UP000328092"/>
    </source>
</evidence>
<dbReference type="OrthoDB" id="8155773at2"/>
<name>A0A508TDT5_9BRAD</name>
<evidence type="ECO:0000259" key="4">
    <source>
        <dbReference type="PROSITE" id="PS50949"/>
    </source>
</evidence>
<comment type="caution">
    <text evidence="5">The sequence shown here is derived from an EMBL/GenBank/DDBJ whole genome shotgun (WGS) entry which is preliminary data.</text>
</comment>
<dbReference type="SUPFAM" id="SSF48008">
    <property type="entry name" value="GntR ligand-binding domain-like"/>
    <property type="match status" value="1"/>
</dbReference>
<accession>A0A508TDT5</accession>
<dbReference type="RefSeq" id="WP_139861720.1">
    <property type="nucleotide sequence ID" value="NZ_CAADFC020000016.1"/>
</dbReference>
<dbReference type="PANTHER" id="PTHR43537:SF5">
    <property type="entry name" value="UXU OPERON TRANSCRIPTIONAL REGULATOR"/>
    <property type="match status" value="1"/>
</dbReference>
<sequence length="227" mass="25394">MPSFKPLVRSDSLAQQAYVAIRRAIREGRIARGELFSETTFAKSLGVSRTPVREALLDLFRDGIVEIVPKRGFRLVELDDAAIDEIRMLRIALEQLVVERLCATATNEDLGELRTIASGKGRTRDDMFGLDETLHMRMAEIAGLPQVRRVLLGVRGKMYLIASGARITKLRNEVVMKEHNEILDLIAKRSPAAARTAMTEHIKKSIDAFLAAREPRSAPQQYAEQPS</sequence>
<dbReference type="Pfam" id="PF00392">
    <property type="entry name" value="GntR"/>
    <property type="match status" value="1"/>
</dbReference>
<dbReference type="PANTHER" id="PTHR43537">
    <property type="entry name" value="TRANSCRIPTIONAL REGULATOR, GNTR FAMILY"/>
    <property type="match status" value="1"/>
</dbReference>
<dbReference type="InterPro" id="IPR008920">
    <property type="entry name" value="TF_FadR/GntR_C"/>
</dbReference>
<reference evidence="5" key="1">
    <citation type="submission" date="2019-02" db="EMBL/GenBank/DDBJ databases">
        <authorList>
            <person name="Pothier F.J."/>
        </authorList>
    </citation>
    <scope>NUCLEOTIDE SEQUENCE</scope>
    <source>
        <strain evidence="5">CI-1B</strain>
    </source>
</reference>
<keyword evidence="3" id="KW-0804">Transcription</keyword>
<gene>
    <name evidence="5" type="primary">rspR_6</name>
    <name evidence="5" type="ORF">CI1B_45880</name>
</gene>
<dbReference type="Gene3D" id="1.10.10.10">
    <property type="entry name" value="Winged helix-like DNA-binding domain superfamily/Winged helix DNA-binding domain"/>
    <property type="match status" value="1"/>
</dbReference>
<protein>
    <submittedName>
        <fullName evidence="5">HTH-type transcriptional repressor RspR</fullName>
    </submittedName>
</protein>
<dbReference type="PROSITE" id="PS50949">
    <property type="entry name" value="HTH_GNTR"/>
    <property type="match status" value="1"/>
</dbReference>
<dbReference type="SUPFAM" id="SSF46785">
    <property type="entry name" value="Winged helix' DNA-binding domain"/>
    <property type="match status" value="1"/>
</dbReference>
<dbReference type="SMART" id="SM00895">
    <property type="entry name" value="FCD"/>
    <property type="match status" value="1"/>
</dbReference>
<keyword evidence="6" id="KW-1185">Reference proteome</keyword>
<dbReference type="AlphaFoldDB" id="A0A508TDT5"/>
<dbReference type="CDD" id="cd07377">
    <property type="entry name" value="WHTH_GntR"/>
    <property type="match status" value="1"/>
</dbReference>
<dbReference type="InterPro" id="IPR000524">
    <property type="entry name" value="Tscrpt_reg_HTH_GntR"/>
</dbReference>
<organism evidence="5 6">
    <name type="scientific">Bradyrhizobium ivorense</name>
    <dbReference type="NCBI Taxonomy" id="2511166"/>
    <lineage>
        <taxon>Bacteria</taxon>
        <taxon>Pseudomonadati</taxon>
        <taxon>Pseudomonadota</taxon>
        <taxon>Alphaproteobacteria</taxon>
        <taxon>Hyphomicrobiales</taxon>
        <taxon>Nitrobacteraceae</taxon>
        <taxon>Bradyrhizobium</taxon>
    </lineage>
</organism>
<dbReference type="GO" id="GO:0003677">
    <property type="term" value="F:DNA binding"/>
    <property type="evidence" value="ECO:0007669"/>
    <property type="project" value="UniProtKB-KW"/>
</dbReference>
<dbReference type="Gene3D" id="1.20.120.530">
    <property type="entry name" value="GntR ligand-binding domain-like"/>
    <property type="match status" value="1"/>
</dbReference>
<dbReference type="InterPro" id="IPR036388">
    <property type="entry name" value="WH-like_DNA-bd_sf"/>
</dbReference>
<dbReference type="Proteomes" id="UP000328092">
    <property type="component" value="Unassembled WGS sequence"/>
</dbReference>
<feature type="domain" description="HTH gntR-type" evidence="4">
    <location>
        <begin position="11"/>
        <end position="78"/>
    </location>
</feature>
<evidence type="ECO:0000256" key="2">
    <source>
        <dbReference type="ARBA" id="ARBA00023125"/>
    </source>
</evidence>
<dbReference type="PRINTS" id="PR00035">
    <property type="entry name" value="HTHGNTR"/>
</dbReference>
<evidence type="ECO:0000256" key="3">
    <source>
        <dbReference type="ARBA" id="ARBA00023163"/>
    </source>
</evidence>
<proteinExistence type="predicted"/>